<evidence type="ECO:0000256" key="2">
    <source>
        <dbReference type="PIRNR" id="PIRNR029218"/>
    </source>
</evidence>
<reference evidence="3" key="1">
    <citation type="submission" date="2017-05" db="EMBL/GenBank/DDBJ databases">
        <authorList>
            <person name="Song R."/>
            <person name="Chenine A.L."/>
            <person name="Ruprecht R.M."/>
        </authorList>
    </citation>
    <scope>NUCLEOTIDE SEQUENCE</scope>
    <source>
        <strain evidence="3">A64421</strain>
        <plasmid evidence="3">pPM64421b</plasmid>
    </source>
</reference>
<comment type="similarity">
    <text evidence="2">Belongs to the RelE toxin family.</text>
</comment>
<proteinExistence type="inferred from homology"/>
<sequence length="100" mass="11754">MSVLFTKKAKEHIRTIRRYSLTHWGKNVAETYINCLRITIINIIEKQPSIGIDRSDDLFTGIRSFPVESHIIYYREVENGIEVLAVLHQSQDPYIHIKRD</sequence>
<name>A0A218N486_PROMI</name>
<evidence type="ECO:0000313" key="3">
    <source>
        <dbReference type="EMBL" id="ASF81008.1"/>
    </source>
</evidence>
<protein>
    <recommendedName>
        <fullName evidence="2">Toxin</fullName>
    </recommendedName>
</protein>
<organism evidence="3">
    <name type="scientific">Proteus mirabilis</name>
    <dbReference type="NCBI Taxonomy" id="584"/>
    <lineage>
        <taxon>Bacteria</taxon>
        <taxon>Pseudomonadati</taxon>
        <taxon>Pseudomonadota</taxon>
        <taxon>Gammaproteobacteria</taxon>
        <taxon>Enterobacterales</taxon>
        <taxon>Morganellaceae</taxon>
        <taxon>Proteus</taxon>
    </lineage>
</organism>
<dbReference type="EMBL" id="MF150117">
    <property type="protein sequence ID" value="ASF81008.1"/>
    <property type="molecule type" value="Genomic_DNA"/>
</dbReference>
<keyword evidence="1" id="KW-1277">Toxin-antitoxin system</keyword>
<evidence type="ECO:0000256" key="1">
    <source>
        <dbReference type="ARBA" id="ARBA00022649"/>
    </source>
</evidence>
<dbReference type="InterPro" id="IPR035093">
    <property type="entry name" value="RelE/ParE_toxin_dom_sf"/>
</dbReference>
<dbReference type="Pfam" id="PF05016">
    <property type="entry name" value="ParE_toxin"/>
    <property type="match status" value="1"/>
</dbReference>
<dbReference type="RefSeq" id="WP_012368893.1">
    <property type="nucleotide sequence ID" value="NZ_BGKS01000041.1"/>
</dbReference>
<dbReference type="PIRSF" id="PIRSF029218">
    <property type="entry name" value="ParE"/>
    <property type="match status" value="1"/>
</dbReference>
<dbReference type="AlphaFoldDB" id="A0A218N486"/>
<dbReference type="GeneID" id="6166507"/>
<dbReference type="InterPro" id="IPR007712">
    <property type="entry name" value="RelE/ParE_toxin"/>
</dbReference>
<geneLocation type="plasmid" evidence="3">
    <name>pPM64421b</name>
</geneLocation>
<accession>A0A218N486</accession>
<keyword evidence="3" id="KW-0614">Plasmid</keyword>
<dbReference type="Gene3D" id="3.30.2310.20">
    <property type="entry name" value="RelE-like"/>
    <property type="match status" value="1"/>
</dbReference>
<dbReference type="InterPro" id="IPR028344">
    <property type="entry name" value="ParE1/4"/>
</dbReference>
<gene>
    <name evidence="3" type="ORF">PM64421b_00010</name>
</gene>
<dbReference type="OMA" id="CIEICNF"/>